<dbReference type="Gene3D" id="3.40.1380.20">
    <property type="entry name" value="Pyruvate kinase, C-terminal domain"/>
    <property type="match status" value="1"/>
</dbReference>
<dbReference type="Gene3D" id="3.20.20.60">
    <property type="entry name" value="Phosphoenolpyruvate-binding domains"/>
    <property type="match status" value="1"/>
</dbReference>
<keyword evidence="8 14" id="KW-0418">Kinase</keyword>
<keyword evidence="18" id="KW-1185">Reference proteome</keyword>
<dbReference type="InterPro" id="IPR001697">
    <property type="entry name" value="Pyr_Knase"/>
</dbReference>
<dbReference type="GO" id="GO:0016301">
    <property type="term" value="F:kinase activity"/>
    <property type="evidence" value="ECO:0007669"/>
    <property type="project" value="UniProtKB-KW"/>
</dbReference>
<dbReference type="Gene3D" id="2.40.33.10">
    <property type="entry name" value="PK beta-barrel domain-like"/>
    <property type="match status" value="1"/>
</dbReference>
<evidence type="ECO:0000256" key="9">
    <source>
        <dbReference type="ARBA" id="ARBA00022840"/>
    </source>
</evidence>
<dbReference type="SUPFAM" id="SSF50800">
    <property type="entry name" value="PK beta-barrel domain-like"/>
    <property type="match status" value="1"/>
</dbReference>
<evidence type="ECO:0000256" key="3">
    <source>
        <dbReference type="ARBA" id="ARBA00008663"/>
    </source>
</evidence>
<evidence type="ECO:0000256" key="5">
    <source>
        <dbReference type="ARBA" id="ARBA00022679"/>
    </source>
</evidence>
<dbReference type="InterPro" id="IPR015795">
    <property type="entry name" value="Pyrv_Knase_C"/>
</dbReference>
<dbReference type="EC" id="2.7.1.40" evidence="4 13"/>
<dbReference type="InterPro" id="IPR040442">
    <property type="entry name" value="Pyrv_kinase-like_dom_sf"/>
</dbReference>
<evidence type="ECO:0000256" key="11">
    <source>
        <dbReference type="ARBA" id="ARBA00023152"/>
    </source>
</evidence>
<dbReference type="PRINTS" id="PR01050">
    <property type="entry name" value="PYRUVTKNASE"/>
</dbReference>
<dbReference type="PANTHER" id="PTHR11817">
    <property type="entry name" value="PYRUVATE KINASE"/>
    <property type="match status" value="1"/>
</dbReference>
<dbReference type="InterPro" id="IPR015793">
    <property type="entry name" value="Pyrv_Knase_brl"/>
</dbReference>
<organism evidence="17 18">
    <name type="scientific">Methylocystis iwaonis</name>
    <dbReference type="NCBI Taxonomy" id="2885079"/>
    <lineage>
        <taxon>Bacteria</taxon>
        <taxon>Pseudomonadati</taxon>
        <taxon>Pseudomonadota</taxon>
        <taxon>Alphaproteobacteria</taxon>
        <taxon>Hyphomicrobiales</taxon>
        <taxon>Methylocystaceae</taxon>
        <taxon>Methylocystis</taxon>
    </lineage>
</organism>
<evidence type="ECO:0000259" key="15">
    <source>
        <dbReference type="Pfam" id="PF00224"/>
    </source>
</evidence>
<keyword evidence="7" id="KW-0547">Nucleotide-binding</keyword>
<evidence type="ECO:0000313" key="17">
    <source>
        <dbReference type="EMBL" id="BDV34293.1"/>
    </source>
</evidence>
<dbReference type="InterPro" id="IPR018209">
    <property type="entry name" value="Pyrv_Knase_AS"/>
</dbReference>
<evidence type="ECO:0000256" key="10">
    <source>
        <dbReference type="ARBA" id="ARBA00022842"/>
    </source>
</evidence>
<comment type="cofactor">
    <cofactor evidence="1">
        <name>K(+)</name>
        <dbReference type="ChEBI" id="CHEBI:29103"/>
    </cofactor>
</comment>
<evidence type="ECO:0000259" key="16">
    <source>
        <dbReference type="Pfam" id="PF02887"/>
    </source>
</evidence>
<feature type="domain" description="Pyruvate kinase barrel" evidence="15">
    <location>
        <begin position="5"/>
        <end position="322"/>
    </location>
</feature>
<evidence type="ECO:0000256" key="7">
    <source>
        <dbReference type="ARBA" id="ARBA00022741"/>
    </source>
</evidence>
<evidence type="ECO:0000256" key="8">
    <source>
        <dbReference type="ARBA" id="ARBA00022777"/>
    </source>
</evidence>
<accession>A0ABN6VFA5</accession>
<sequence>MRRLRRTKIIATLGPATVDKAVIAGLVRAGADVFRINMSHTDHAALANYVRVIREIEAEMSQAIGILVDLQGPKLRIGAFEEGSVHLRKGDVFILDSDPTPGDVTRVRLPHPEILAALKVGDTVLIDDGRVRMHVVEAAPDRAHAVVDVAGRLSNRKGVSLPDTEIPITSMTTKDRADLDAALEQGIDWVAISFVQRAEDVVEVKRITKGRALVMAKIEKPQAIHRLDEVIEVSDALMVARGDLGVEVPLERVPGLQKRINRSARRLGKPVVIATQMLESMILSPLPTRAEVSDVATAVFEGADAVMLSAESAAGQYPQDAVATMSRIAEEVETDAVFRSIINAQRGELANPTYADAIAVAARDVAQTLHSKAICAWTSSGTTALRIARERPQSPILALTPKRDTARRLALVWGVHALETRDATDIEDMVKRACEYSKGEGFGEDGDRVIIVAGMPFGSPGATNMIRIAHLGEEAAIPDEDAP</sequence>
<dbReference type="InterPro" id="IPR015813">
    <property type="entry name" value="Pyrv/PenolPyrv_kinase-like_dom"/>
</dbReference>
<dbReference type="EMBL" id="AP027142">
    <property type="protein sequence ID" value="BDV34293.1"/>
    <property type="molecule type" value="Genomic_DNA"/>
</dbReference>
<keyword evidence="5 14" id="KW-0808">Transferase</keyword>
<comment type="similarity">
    <text evidence="3 14">Belongs to the pyruvate kinase family.</text>
</comment>
<comment type="pathway">
    <text evidence="2 14">Carbohydrate degradation; glycolysis; pyruvate from D-glyceraldehyde 3-phosphate: step 5/5.</text>
</comment>
<evidence type="ECO:0000256" key="1">
    <source>
        <dbReference type="ARBA" id="ARBA00001958"/>
    </source>
</evidence>
<name>A0ABN6VFA5_9HYPH</name>
<evidence type="ECO:0000256" key="6">
    <source>
        <dbReference type="ARBA" id="ARBA00022723"/>
    </source>
</evidence>
<evidence type="ECO:0000313" key="18">
    <source>
        <dbReference type="Proteomes" id="UP001317629"/>
    </source>
</evidence>
<keyword evidence="11 14" id="KW-0324">Glycolysis</keyword>
<reference evidence="17 18" key="1">
    <citation type="journal article" date="2023" name="Int. J. Syst. Evol. Microbiol.">
        <title>Methylocystis iwaonis sp. nov., a type II methane-oxidizing bacterium from surface soil of a rice paddy field in Japan, and emended description of the genus Methylocystis (ex Whittenbury et al. 1970) Bowman et al. 1993.</title>
        <authorList>
            <person name="Kaise H."/>
            <person name="Sawadogo J.B."/>
            <person name="Alam M.S."/>
            <person name="Ueno C."/>
            <person name="Dianou D."/>
            <person name="Shinjo R."/>
            <person name="Asakawa S."/>
        </authorList>
    </citation>
    <scope>NUCLEOTIDE SEQUENCE [LARGE SCALE GENOMIC DNA]</scope>
    <source>
        <strain evidence="17 18">SS37A-Re</strain>
    </source>
</reference>
<dbReference type="PROSITE" id="PS00110">
    <property type="entry name" value="PYRUVATE_KINASE"/>
    <property type="match status" value="1"/>
</dbReference>
<dbReference type="NCBIfam" id="NF004491">
    <property type="entry name" value="PRK05826.1"/>
    <property type="match status" value="1"/>
</dbReference>
<dbReference type="Pfam" id="PF02887">
    <property type="entry name" value="PK_C"/>
    <property type="match status" value="1"/>
</dbReference>
<protein>
    <recommendedName>
        <fullName evidence="4 13">Pyruvate kinase</fullName>
        <ecNumber evidence="4 13">2.7.1.40</ecNumber>
    </recommendedName>
</protein>
<dbReference type="RefSeq" id="WP_202071574.1">
    <property type="nucleotide sequence ID" value="NZ_AP027142.1"/>
</dbReference>
<comment type="catalytic activity">
    <reaction evidence="14">
        <text>pyruvate + ATP = phosphoenolpyruvate + ADP + H(+)</text>
        <dbReference type="Rhea" id="RHEA:18157"/>
        <dbReference type="ChEBI" id="CHEBI:15361"/>
        <dbReference type="ChEBI" id="CHEBI:15378"/>
        <dbReference type="ChEBI" id="CHEBI:30616"/>
        <dbReference type="ChEBI" id="CHEBI:58702"/>
        <dbReference type="ChEBI" id="CHEBI:456216"/>
        <dbReference type="EC" id="2.7.1.40"/>
    </reaction>
</comment>
<keyword evidence="6" id="KW-0479">Metal-binding</keyword>
<dbReference type="InterPro" id="IPR011037">
    <property type="entry name" value="Pyrv_Knase-like_insert_dom_sf"/>
</dbReference>
<evidence type="ECO:0000256" key="4">
    <source>
        <dbReference type="ARBA" id="ARBA00012142"/>
    </source>
</evidence>
<feature type="domain" description="Pyruvate kinase C-terminal" evidence="16">
    <location>
        <begin position="356"/>
        <end position="468"/>
    </location>
</feature>
<dbReference type="NCBIfam" id="NF004978">
    <property type="entry name" value="PRK06354.1"/>
    <property type="match status" value="1"/>
</dbReference>
<keyword evidence="9" id="KW-0067">ATP-binding</keyword>
<dbReference type="SUPFAM" id="SSF52935">
    <property type="entry name" value="PK C-terminal domain-like"/>
    <property type="match status" value="1"/>
</dbReference>
<dbReference type="NCBIfam" id="TIGR01064">
    <property type="entry name" value="pyruv_kin"/>
    <property type="match status" value="1"/>
</dbReference>
<dbReference type="NCBIfam" id="NF004886">
    <property type="entry name" value="PRK06247.1"/>
    <property type="match status" value="1"/>
</dbReference>
<gene>
    <name evidence="17" type="primary">pykA</name>
    <name evidence="17" type="ORF">SS37A_18220</name>
</gene>
<proteinExistence type="inferred from homology"/>
<dbReference type="InterPro" id="IPR015806">
    <property type="entry name" value="Pyrv_Knase_insert_dom_sf"/>
</dbReference>
<evidence type="ECO:0000256" key="13">
    <source>
        <dbReference type="NCBIfam" id="TIGR01064"/>
    </source>
</evidence>
<dbReference type="Pfam" id="PF00224">
    <property type="entry name" value="PK"/>
    <property type="match status" value="1"/>
</dbReference>
<dbReference type="InterPro" id="IPR036918">
    <property type="entry name" value="Pyrv_Knase_C_sf"/>
</dbReference>
<evidence type="ECO:0000256" key="12">
    <source>
        <dbReference type="ARBA" id="ARBA00023317"/>
    </source>
</evidence>
<dbReference type="Proteomes" id="UP001317629">
    <property type="component" value="Chromosome"/>
</dbReference>
<evidence type="ECO:0000256" key="2">
    <source>
        <dbReference type="ARBA" id="ARBA00004997"/>
    </source>
</evidence>
<keyword evidence="12 17" id="KW-0670">Pyruvate</keyword>
<keyword evidence="10 14" id="KW-0460">Magnesium</keyword>
<dbReference type="SUPFAM" id="SSF51621">
    <property type="entry name" value="Phosphoenolpyruvate/pyruvate domain"/>
    <property type="match status" value="1"/>
</dbReference>
<evidence type="ECO:0000256" key="14">
    <source>
        <dbReference type="RuleBase" id="RU000504"/>
    </source>
</evidence>